<organism evidence="2 3">
    <name type="scientific">Reticulomyxa filosa</name>
    <dbReference type="NCBI Taxonomy" id="46433"/>
    <lineage>
        <taxon>Eukaryota</taxon>
        <taxon>Sar</taxon>
        <taxon>Rhizaria</taxon>
        <taxon>Retaria</taxon>
        <taxon>Foraminifera</taxon>
        <taxon>Monothalamids</taxon>
        <taxon>Reticulomyxidae</taxon>
        <taxon>Reticulomyxa</taxon>
    </lineage>
</organism>
<dbReference type="EMBL" id="ASPP01009833">
    <property type="protein sequence ID" value="ETO23591.1"/>
    <property type="molecule type" value="Genomic_DNA"/>
</dbReference>
<evidence type="ECO:0000313" key="3">
    <source>
        <dbReference type="Proteomes" id="UP000023152"/>
    </source>
</evidence>
<comment type="caution">
    <text evidence="2">The sequence shown here is derived from an EMBL/GenBank/DDBJ whole genome shotgun (WGS) entry which is preliminary data.</text>
</comment>
<dbReference type="AlphaFoldDB" id="X6NC38"/>
<gene>
    <name evidence="2" type="ORF">RFI_13589</name>
</gene>
<dbReference type="Proteomes" id="UP000023152">
    <property type="component" value="Unassembled WGS sequence"/>
</dbReference>
<name>X6NC38_RETFI</name>
<accession>X6NC38</accession>
<evidence type="ECO:0000313" key="2">
    <source>
        <dbReference type="EMBL" id="ETO23591.1"/>
    </source>
</evidence>
<keyword evidence="1" id="KW-0175">Coiled coil</keyword>
<proteinExistence type="predicted"/>
<evidence type="ECO:0000256" key="1">
    <source>
        <dbReference type="SAM" id="Coils"/>
    </source>
</evidence>
<feature type="coiled-coil region" evidence="1">
    <location>
        <begin position="1"/>
        <end position="77"/>
    </location>
</feature>
<sequence length="82" mass="10029">MEHFEKEIDEKTRKRNKIIQELNELRKNNETLFAQMSEKESQRNKELDEINKLETQIQNEILTINKKKEENNNLEQKIQVLF</sequence>
<reference evidence="2 3" key="1">
    <citation type="journal article" date="2013" name="Curr. Biol.">
        <title>The Genome of the Foraminiferan Reticulomyxa filosa.</title>
        <authorList>
            <person name="Glockner G."/>
            <person name="Hulsmann N."/>
            <person name="Schleicher M."/>
            <person name="Noegel A.A."/>
            <person name="Eichinger L."/>
            <person name="Gallinger C."/>
            <person name="Pawlowski J."/>
            <person name="Sierra R."/>
            <person name="Euteneuer U."/>
            <person name="Pillet L."/>
            <person name="Moustafa A."/>
            <person name="Platzer M."/>
            <person name="Groth M."/>
            <person name="Szafranski K."/>
            <person name="Schliwa M."/>
        </authorList>
    </citation>
    <scope>NUCLEOTIDE SEQUENCE [LARGE SCALE GENOMIC DNA]</scope>
</reference>
<keyword evidence="3" id="KW-1185">Reference proteome</keyword>
<protein>
    <submittedName>
        <fullName evidence="2">Uncharacterized protein</fullName>
    </submittedName>
</protein>